<evidence type="ECO:0000256" key="1">
    <source>
        <dbReference type="ARBA" id="ARBA00022898"/>
    </source>
</evidence>
<dbReference type="Gene3D" id="3.20.20.10">
    <property type="entry name" value="Alanine racemase"/>
    <property type="match status" value="1"/>
</dbReference>
<dbReference type="SUPFAM" id="SSF51419">
    <property type="entry name" value="PLP-binding barrel"/>
    <property type="match status" value="1"/>
</dbReference>
<dbReference type="InterPro" id="IPR029066">
    <property type="entry name" value="PLP-binding_barrel"/>
</dbReference>
<dbReference type="InterPro" id="IPR011078">
    <property type="entry name" value="PyrdxlP_homeostasis"/>
</dbReference>
<comment type="caution">
    <text evidence="5">The sequence shown here is derived from an EMBL/GenBank/DDBJ whole genome shotgun (WGS) entry which is preliminary data.</text>
</comment>
<comment type="function">
    <text evidence="2">Pyridoxal 5'-phosphate (PLP)-binding protein, which is involved in PLP homeostasis.</text>
</comment>
<evidence type="ECO:0000313" key="5">
    <source>
        <dbReference type="EMBL" id="MDN4481278.1"/>
    </source>
</evidence>
<proteinExistence type="inferred from homology"/>
<sequence length="247" mass="26116">MSTLAAPPGDWDYAARVADVKARVHIAEASCGRAGSGVRLLVATKTWSADAAVAAVAAGARIVGESRMQELAEKGEALRAAGARVHVIGQLQRNKAAIAVEFADCVQTVDSMRLAERLSRLCVEAGRELDVMIQVNVSGEESKSGVEPDDALDLAAAVQALPALTVTGFMTIGLHSRDEEAVRAGYRRLREIRDAALIRSESGALPLTDAWHLSMGMSRDLEWAIAEGATMVRVGSAVMGQRPTPTT</sequence>
<dbReference type="HAMAP" id="MF_02087">
    <property type="entry name" value="PLP_homeostasis"/>
    <property type="match status" value="1"/>
</dbReference>
<evidence type="ECO:0000259" key="4">
    <source>
        <dbReference type="Pfam" id="PF01168"/>
    </source>
</evidence>
<protein>
    <recommendedName>
        <fullName evidence="2">Pyridoxal phosphate homeostasis protein</fullName>
        <shortName evidence="2">PLP homeostasis protein</shortName>
    </recommendedName>
</protein>
<evidence type="ECO:0000313" key="6">
    <source>
        <dbReference type="Proteomes" id="UP001172708"/>
    </source>
</evidence>
<dbReference type="Proteomes" id="UP001172708">
    <property type="component" value="Unassembled WGS sequence"/>
</dbReference>
<dbReference type="InterPro" id="IPR001608">
    <property type="entry name" value="Ala_racemase_N"/>
</dbReference>
<dbReference type="PANTHER" id="PTHR10146:SF14">
    <property type="entry name" value="PYRIDOXAL PHOSPHATE HOMEOSTASIS PROTEIN"/>
    <property type="match status" value="1"/>
</dbReference>
<gene>
    <name evidence="5" type="ORF">QQX02_10110</name>
</gene>
<dbReference type="CDD" id="cd00635">
    <property type="entry name" value="PLPDE_III_YBL036c_like"/>
    <property type="match status" value="1"/>
</dbReference>
<dbReference type="NCBIfam" id="TIGR00044">
    <property type="entry name" value="YggS family pyridoxal phosphate-dependent enzyme"/>
    <property type="match status" value="1"/>
</dbReference>
<name>A0ABT8GIK8_9MICO</name>
<keyword evidence="6" id="KW-1185">Reference proteome</keyword>
<keyword evidence="1 2" id="KW-0663">Pyridoxal phosphate</keyword>
<reference evidence="5" key="1">
    <citation type="submission" date="2023-06" db="EMBL/GenBank/DDBJ databases">
        <title>Egi l300058.</title>
        <authorList>
            <person name="Gao L."/>
            <person name="Fang B.-Z."/>
            <person name="Li W.-J."/>
        </authorList>
    </citation>
    <scope>NUCLEOTIDE SEQUENCE</scope>
    <source>
        <strain evidence="5">EGI L300058</strain>
    </source>
</reference>
<accession>A0ABT8GIK8</accession>
<evidence type="ECO:0000256" key="2">
    <source>
        <dbReference type="HAMAP-Rule" id="MF_02087"/>
    </source>
</evidence>
<dbReference type="Pfam" id="PF01168">
    <property type="entry name" value="Ala_racemase_N"/>
    <property type="match status" value="1"/>
</dbReference>
<feature type="modified residue" description="N6-(pyridoxal phosphate)lysine" evidence="2">
    <location>
        <position position="45"/>
    </location>
</feature>
<evidence type="ECO:0000256" key="3">
    <source>
        <dbReference type="RuleBase" id="RU004514"/>
    </source>
</evidence>
<dbReference type="PIRSF" id="PIRSF004848">
    <property type="entry name" value="YBL036c_PLPDEIII"/>
    <property type="match status" value="1"/>
</dbReference>
<organism evidence="5 6">
    <name type="scientific">Demequina muriae</name>
    <dbReference type="NCBI Taxonomy" id="3051664"/>
    <lineage>
        <taxon>Bacteria</taxon>
        <taxon>Bacillati</taxon>
        <taxon>Actinomycetota</taxon>
        <taxon>Actinomycetes</taxon>
        <taxon>Micrococcales</taxon>
        <taxon>Demequinaceae</taxon>
        <taxon>Demequina</taxon>
    </lineage>
</organism>
<dbReference type="EMBL" id="JAUHQA010000001">
    <property type="protein sequence ID" value="MDN4481278.1"/>
    <property type="molecule type" value="Genomic_DNA"/>
</dbReference>
<dbReference type="PANTHER" id="PTHR10146">
    <property type="entry name" value="PROLINE SYNTHETASE CO-TRANSCRIBED BACTERIAL HOMOLOG PROTEIN"/>
    <property type="match status" value="1"/>
</dbReference>
<comment type="similarity">
    <text evidence="2 3">Belongs to the pyridoxal phosphate-binding protein YggS/PROSC family.</text>
</comment>
<dbReference type="RefSeq" id="WP_301142853.1">
    <property type="nucleotide sequence ID" value="NZ_JAUHQA010000001.1"/>
</dbReference>
<feature type="domain" description="Alanine racemase N-terminal" evidence="4">
    <location>
        <begin position="44"/>
        <end position="243"/>
    </location>
</feature>